<dbReference type="RefSeq" id="WP_379287348.1">
    <property type="nucleotide sequence ID" value="NZ_JBHTIU010000027.1"/>
</dbReference>
<keyword evidence="4" id="KW-1185">Reference proteome</keyword>
<dbReference type="Pfam" id="PF01522">
    <property type="entry name" value="Polysacc_deac_1"/>
    <property type="match status" value="1"/>
</dbReference>
<organism evidence="3 4">
    <name type="scientific">Paenibacillus residui</name>
    <dbReference type="NCBI Taxonomy" id="629724"/>
    <lineage>
        <taxon>Bacteria</taxon>
        <taxon>Bacillati</taxon>
        <taxon>Bacillota</taxon>
        <taxon>Bacilli</taxon>
        <taxon>Bacillales</taxon>
        <taxon>Paenibacillaceae</taxon>
        <taxon>Paenibacillus</taxon>
    </lineage>
</organism>
<keyword evidence="1" id="KW-0472">Membrane</keyword>
<dbReference type="PANTHER" id="PTHR10587">
    <property type="entry name" value="GLYCOSYL TRANSFERASE-RELATED"/>
    <property type="match status" value="1"/>
</dbReference>
<proteinExistence type="predicted"/>
<sequence length="336" mass="37360">MSANKRLASVIAGIGAVIFALFQMPFMQDYFDHVKGKAGPEAIPVFGQLNAKPKDRATPEERLEAIRREAARLYIPPIDAKLDRVWKAIPGYNGREVDVERTLQLSKDWIPGQKLPLVFREIPPKVSLDDLGAQPIYKGNPNKPMVALMINVAWGNEFIPGMLETLEQENVKATFFLDGSWLSKNVEIAKQIASKGHEMSNHAYSHKNMSQLGREQAVQEISKTEKLLKEHLGVENKLFAPPSGDFNQQTVKIAAELNLKTVLWTIDTVDWRKPSPQTILTRIANRLEPGAMILMHPTESASLSLEGMIKEIKGRGLVLGTVGELLSSDRVPDPGE</sequence>
<keyword evidence="1" id="KW-0812">Transmembrane</keyword>
<feature type="domain" description="NodB homology" evidence="2">
    <location>
        <begin position="144"/>
        <end position="320"/>
    </location>
</feature>
<comment type="caution">
    <text evidence="3">The sequence shown here is derived from an EMBL/GenBank/DDBJ whole genome shotgun (WGS) entry which is preliminary data.</text>
</comment>
<dbReference type="PROSITE" id="PS51677">
    <property type="entry name" value="NODB"/>
    <property type="match status" value="1"/>
</dbReference>
<dbReference type="PANTHER" id="PTHR10587:SF80">
    <property type="entry name" value="CHITOOLIGOSACCHARIDE DEACETYLASE"/>
    <property type="match status" value="1"/>
</dbReference>
<evidence type="ECO:0000313" key="4">
    <source>
        <dbReference type="Proteomes" id="UP001597120"/>
    </source>
</evidence>
<dbReference type="InterPro" id="IPR050248">
    <property type="entry name" value="Polysacc_deacetylase_ArnD"/>
</dbReference>
<keyword evidence="1" id="KW-1133">Transmembrane helix</keyword>
<evidence type="ECO:0000313" key="3">
    <source>
        <dbReference type="EMBL" id="MFD0869139.1"/>
    </source>
</evidence>
<protein>
    <submittedName>
        <fullName evidence="3">Polysaccharide deacetylase family protein</fullName>
    </submittedName>
</protein>
<dbReference type="InterPro" id="IPR002509">
    <property type="entry name" value="NODB_dom"/>
</dbReference>
<accession>A0ABW3D9G3</accession>
<dbReference type="Proteomes" id="UP001597120">
    <property type="component" value="Unassembled WGS sequence"/>
</dbReference>
<dbReference type="InterPro" id="IPR011330">
    <property type="entry name" value="Glyco_hydro/deAcase_b/a-brl"/>
</dbReference>
<feature type="transmembrane region" description="Helical" evidence="1">
    <location>
        <begin position="7"/>
        <end position="26"/>
    </location>
</feature>
<reference evidence="4" key="1">
    <citation type="journal article" date="2019" name="Int. J. Syst. Evol. Microbiol.">
        <title>The Global Catalogue of Microorganisms (GCM) 10K type strain sequencing project: providing services to taxonomists for standard genome sequencing and annotation.</title>
        <authorList>
            <consortium name="The Broad Institute Genomics Platform"/>
            <consortium name="The Broad Institute Genome Sequencing Center for Infectious Disease"/>
            <person name="Wu L."/>
            <person name="Ma J."/>
        </authorList>
    </citation>
    <scope>NUCLEOTIDE SEQUENCE [LARGE SCALE GENOMIC DNA]</scope>
    <source>
        <strain evidence="4">CCUG 57263</strain>
    </source>
</reference>
<dbReference type="Gene3D" id="3.20.20.370">
    <property type="entry name" value="Glycoside hydrolase/deacetylase"/>
    <property type="match status" value="1"/>
</dbReference>
<evidence type="ECO:0000256" key="1">
    <source>
        <dbReference type="SAM" id="Phobius"/>
    </source>
</evidence>
<evidence type="ECO:0000259" key="2">
    <source>
        <dbReference type="PROSITE" id="PS51677"/>
    </source>
</evidence>
<name>A0ABW3D9G3_9BACL</name>
<dbReference type="EMBL" id="JBHTIU010000027">
    <property type="protein sequence ID" value="MFD0869139.1"/>
    <property type="molecule type" value="Genomic_DNA"/>
</dbReference>
<gene>
    <name evidence="3" type="ORF">ACFQ03_08245</name>
</gene>
<dbReference type="SUPFAM" id="SSF88713">
    <property type="entry name" value="Glycoside hydrolase/deacetylase"/>
    <property type="match status" value="1"/>
</dbReference>
<dbReference type="CDD" id="cd10950">
    <property type="entry name" value="CE4_BsYlxY_like"/>
    <property type="match status" value="1"/>
</dbReference>